<gene>
    <name evidence="8" type="ORF">SDRG_06800</name>
</gene>
<dbReference type="GeneID" id="19947527"/>
<feature type="transmembrane region" description="Helical" evidence="7">
    <location>
        <begin position="95"/>
        <end position="114"/>
    </location>
</feature>
<keyword evidence="3" id="KW-0813">Transport</keyword>
<name>T0QQB7_SAPDV</name>
<reference evidence="8 9" key="1">
    <citation type="submission" date="2012-04" db="EMBL/GenBank/DDBJ databases">
        <title>The Genome Sequence of Saprolegnia declina VS20.</title>
        <authorList>
            <consortium name="The Broad Institute Genome Sequencing Platform"/>
            <person name="Russ C."/>
            <person name="Nusbaum C."/>
            <person name="Tyler B."/>
            <person name="van West P."/>
            <person name="Dieguez-Uribeondo J."/>
            <person name="de Bruijn I."/>
            <person name="Tripathy S."/>
            <person name="Jiang R."/>
            <person name="Young S.K."/>
            <person name="Zeng Q."/>
            <person name="Gargeya S."/>
            <person name="Fitzgerald M."/>
            <person name="Haas B."/>
            <person name="Abouelleil A."/>
            <person name="Alvarado L."/>
            <person name="Arachchi H.M."/>
            <person name="Berlin A."/>
            <person name="Chapman S.B."/>
            <person name="Goldberg J."/>
            <person name="Griggs A."/>
            <person name="Gujja S."/>
            <person name="Hansen M."/>
            <person name="Howarth C."/>
            <person name="Imamovic A."/>
            <person name="Larimer J."/>
            <person name="McCowen C."/>
            <person name="Montmayeur A."/>
            <person name="Murphy C."/>
            <person name="Neiman D."/>
            <person name="Pearson M."/>
            <person name="Priest M."/>
            <person name="Roberts A."/>
            <person name="Saif S."/>
            <person name="Shea T."/>
            <person name="Sisk P."/>
            <person name="Sykes S."/>
            <person name="Wortman J."/>
            <person name="Nusbaum C."/>
            <person name="Birren B."/>
        </authorList>
    </citation>
    <scope>NUCLEOTIDE SEQUENCE [LARGE SCALE GENOMIC DNA]</scope>
    <source>
        <strain evidence="8 9">VS20</strain>
    </source>
</reference>
<keyword evidence="4 7" id="KW-0812">Transmembrane</keyword>
<keyword evidence="6 7" id="KW-0472">Membrane</keyword>
<dbReference type="PANTHER" id="PTHR31585:SF5">
    <property type="entry name" value="RNA-BINDING S4 DOMAIN-CONTAINING PROTEIN"/>
    <property type="match status" value="1"/>
</dbReference>
<comment type="similarity">
    <text evidence="2">Belongs to the major facilitator superfamily. Folate-biopterin transporter (TC 2.A.71) family.</text>
</comment>
<dbReference type="OrthoDB" id="72188at2759"/>
<dbReference type="InterPro" id="IPR039309">
    <property type="entry name" value="BT1"/>
</dbReference>
<dbReference type="InParanoid" id="T0QQB7"/>
<evidence type="ECO:0008006" key="10">
    <source>
        <dbReference type="Google" id="ProtNLM"/>
    </source>
</evidence>
<comment type="subcellular location">
    <subcellularLocation>
        <location evidence="1">Membrane</location>
        <topology evidence="1">Multi-pass membrane protein</topology>
    </subcellularLocation>
</comment>
<feature type="transmembrane region" description="Helical" evidence="7">
    <location>
        <begin position="219"/>
        <end position="241"/>
    </location>
</feature>
<dbReference type="CDD" id="cd06174">
    <property type="entry name" value="MFS"/>
    <property type="match status" value="1"/>
</dbReference>
<dbReference type="GO" id="GO:0016020">
    <property type="term" value="C:membrane"/>
    <property type="evidence" value="ECO:0007669"/>
    <property type="project" value="UniProtKB-SubCell"/>
</dbReference>
<feature type="transmembrane region" description="Helical" evidence="7">
    <location>
        <begin position="126"/>
        <end position="146"/>
    </location>
</feature>
<organism evidence="8 9">
    <name type="scientific">Saprolegnia diclina (strain VS20)</name>
    <dbReference type="NCBI Taxonomy" id="1156394"/>
    <lineage>
        <taxon>Eukaryota</taxon>
        <taxon>Sar</taxon>
        <taxon>Stramenopiles</taxon>
        <taxon>Oomycota</taxon>
        <taxon>Saprolegniomycetes</taxon>
        <taxon>Saprolegniales</taxon>
        <taxon>Saprolegniaceae</taxon>
        <taxon>Saprolegnia</taxon>
    </lineage>
</organism>
<dbReference type="InterPro" id="IPR036259">
    <property type="entry name" value="MFS_trans_sf"/>
</dbReference>
<keyword evidence="9" id="KW-1185">Reference proteome</keyword>
<keyword evidence="5 7" id="KW-1133">Transmembrane helix</keyword>
<feature type="transmembrane region" description="Helical" evidence="7">
    <location>
        <begin position="303"/>
        <end position="327"/>
    </location>
</feature>
<feature type="transmembrane region" description="Helical" evidence="7">
    <location>
        <begin position="42"/>
        <end position="61"/>
    </location>
</feature>
<protein>
    <recommendedName>
        <fullName evidence="10">Major facilitator superfamily (MFS) profile domain-containing protein</fullName>
    </recommendedName>
</protein>
<dbReference type="Gene3D" id="1.20.1250.20">
    <property type="entry name" value="MFS general substrate transporter like domains"/>
    <property type="match status" value="1"/>
</dbReference>
<evidence type="ECO:0000256" key="3">
    <source>
        <dbReference type="ARBA" id="ARBA00022448"/>
    </source>
</evidence>
<evidence type="ECO:0000313" key="9">
    <source>
        <dbReference type="Proteomes" id="UP000030762"/>
    </source>
</evidence>
<dbReference type="PANTHER" id="PTHR31585">
    <property type="entry name" value="FOLATE-BIOPTERIN TRANSPORTER 1, CHLOROPLASTIC"/>
    <property type="match status" value="1"/>
</dbReference>
<dbReference type="AlphaFoldDB" id="T0QQB7"/>
<sequence length="341" mass="37929">MQSLVYTTRTVCTTISTAIAGFCMNSPRFAGSYSWDFGVHTMYIILCIPCVVMIPVTVLFIKDHKHQAAPFSEYLAQVWQLVQKRAMWQIMLFNFFYNLLGGGFSSTAAPYVQLHWAKVQNLNSQIMTIVSNLIFACIVASIGRWGTNWNWRIVIVSTTLSTACIDAIVQYCTIFDVLRSQWFYLGVPLAEQLPQGVLFIVTTFMIVELAGIGNEGMIYGLLTTVTNLPAAVGPVLSNLIYRNFDVDEDAIISDTKHVRNQVAYTYVIYYSCFVLACATSIFLPKQKAQLHELQRNGGRFPIIGGGVLVFCLSMLVYSITCSILSMFESTSCLMIAGGNGC</sequence>
<evidence type="ECO:0000313" key="8">
    <source>
        <dbReference type="EMBL" id="EQC36065.1"/>
    </source>
</evidence>
<evidence type="ECO:0000256" key="5">
    <source>
        <dbReference type="ARBA" id="ARBA00022989"/>
    </source>
</evidence>
<dbReference type="VEuPathDB" id="FungiDB:SDRG_06800"/>
<dbReference type="RefSeq" id="XP_008610827.1">
    <property type="nucleotide sequence ID" value="XM_008612605.1"/>
</dbReference>
<feature type="transmembrane region" description="Helical" evidence="7">
    <location>
        <begin position="261"/>
        <end position="283"/>
    </location>
</feature>
<feature type="transmembrane region" description="Helical" evidence="7">
    <location>
        <begin position="153"/>
        <end position="173"/>
    </location>
</feature>
<accession>T0QQB7</accession>
<dbReference type="SUPFAM" id="SSF103473">
    <property type="entry name" value="MFS general substrate transporter"/>
    <property type="match status" value="1"/>
</dbReference>
<feature type="transmembrane region" description="Helical" evidence="7">
    <location>
        <begin position="193"/>
        <end position="212"/>
    </location>
</feature>
<dbReference type="Proteomes" id="UP000030762">
    <property type="component" value="Unassembled WGS sequence"/>
</dbReference>
<evidence type="ECO:0000256" key="4">
    <source>
        <dbReference type="ARBA" id="ARBA00022692"/>
    </source>
</evidence>
<evidence type="ECO:0000256" key="1">
    <source>
        <dbReference type="ARBA" id="ARBA00004141"/>
    </source>
</evidence>
<proteinExistence type="inferred from homology"/>
<evidence type="ECO:0000256" key="2">
    <source>
        <dbReference type="ARBA" id="ARBA00007015"/>
    </source>
</evidence>
<evidence type="ECO:0000256" key="7">
    <source>
        <dbReference type="SAM" id="Phobius"/>
    </source>
</evidence>
<evidence type="ECO:0000256" key="6">
    <source>
        <dbReference type="ARBA" id="ARBA00023136"/>
    </source>
</evidence>
<dbReference type="EMBL" id="JH767149">
    <property type="protein sequence ID" value="EQC36065.1"/>
    <property type="molecule type" value="Genomic_DNA"/>
</dbReference>